<dbReference type="Pfam" id="PF01040">
    <property type="entry name" value="UbiA"/>
    <property type="match status" value="1"/>
</dbReference>
<feature type="transmembrane region" description="Helical" evidence="6">
    <location>
        <begin position="181"/>
        <end position="202"/>
    </location>
</feature>
<accession>A0ABX0XBL9</accession>
<dbReference type="PANTHER" id="PTHR42723:SF1">
    <property type="entry name" value="CHLOROPHYLL SYNTHASE, CHLOROPLASTIC"/>
    <property type="match status" value="1"/>
</dbReference>
<sequence length="311" mass="34554">MTLFRYIPLLFRLLRVPNLLVVALTQYLVCYHIIQPALLAAGITPDLHITKFFELTLATVIITASGYVINDIQDQFIDDINRPDTNPVQELGVGLVQWIYGALILGGFLVSQLLAFRLGERDLLWIYPVAVGILAIYSVYFKMQPLLGNLLVGLYCAGVPGIILLAERVPLRELSRVNSAVFWESLSVCFLFMVFAFLATLLRELVKDLEDYKGDVAVGRKTIPVLWGVASGRKIAVMLGILVTLAILLPAMLGWAAFLRPALLVSVGVLALALMVIVYQVLRARNPTDYHRISTQLKLLLLGGLMLLIFF</sequence>
<keyword evidence="4 6" id="KW-1133">Transmembrane helix</keyword>
<protein>
    <submittedName>
        <fullName evidence="7">4-hydroxybenzoate polyprenyltransferase</fullName>
    </submittedName>
</protein>
<feature type="transmembrane region" description="Helical" evidence="6">
    <location>
        <begin position="20"/>
        <end position="40"/>
    </location>
</feature>
<evidence type="ECO:0000313" key="7">
    <source>
        <dbReference type="EMBL" id="NJC26465.1"/>
    </source>
</evidence>
<organism evidence="7 8">
    <name type="scientific">Neolewinella antarctica</name>
    <dbReference type="NCBI Taxonomy" id="442734"/>
    <lineage>
        <taxon>Bacteria</taxon>
        <taxon>Pseudomonadati</taxon>
        <taxon>Bacteroidota</taxon>
        <taxon>Saprospiria</taxon>
        <taxon>Saprospirales</taxon>
        <taxon>Lewinellaceae</taxon>
        <taxon>Neolewinella</taxon>
    </lineage>
</organism>
<reference evidence="7 8" key="1">
    <citation type="submission" date="2020-03" db="EMBL/GenBank/DDBJ databases">
        <title>Genomic Encyclopedia of Type Strains, Phase IV (KMG-IV): sequencing the most valuable type-strain genomes for metagenomic binning, comparative biology and taxonomic classification.</title>
        <authorList>
            <person name="Goeker M."/>
        </authorList>
    </citation>
    <scope>NUCLEOTIDE SEQUENCE [LARGE SCALE GENOMIC DNA]</scope>
    <source>
        <strain evidence="7 8">DSM 105096</strain>
    </source>
</reference>
<keyword evidence="3 6" id="KW-0812">Transmembrane</keyword>
<dbReference type="Gene3D" id="1.20.120.1780">
    <property type="entry name" value="UbiA prenyltransferase"/>
    <property type="match status" value="1"/>
</dbReference>
<proteinExistence type="predicted"/>
<dbReference type="InterPro" id="IPR050475">
    <property type="entry name" value="Prenyltransferase_related"/>
</dbReference>
<keyword evidence="8" id="KW-1185">Reference proteome</keyword>
<evidence type="ECO:0000256" key="6">
    <source>
        <dbReference type="SAM" id="Phobius"/>
    </source>
</evidence>
<keyword evidence="5 6" id="KW-0472">Membrane</keyword>
<keyword evidence="2" id="KW-1003">Cell membrane</keyword>
<evidence type="ECO:0000256" key="3">
    <source>
        <dbReference type="ARBA" id="ARBA00022692"/>
    </source>
</evidence>
<name>A0ABX0XBL9_9BACT</name>
<dbReference type="EMBL" id="JAATJH010000002">
    <property type="protein sequence ID" value="NJC26465.1"/>
    <property type="molecule type" value="Genomic_DNA"/>
</dbReference>
<evidence type="ECO:0000256" key="4">
    <source>
        <dbReference type="ARBA" id="ARBA00022989"/>
    </source>
</evidence>
<evidence type="ECO:0000256" key="5">
    <source>
        <dbReference type="ARBA" id="ARBA00023136"/>
    </source>
</evidence>
<dbReference type="RefSeq" id="WP_168037204.1">
    <property type="nucleotide sequence ID" value="NZ_JAATJH010000002.1"/>
</dbReference>
<dbReference type="InterPro" id="IPR044878">
    <property type="entry name" value="UbiA_sf"/>
</dbReference>
<dbReference type="PANTHER" id="PTHR42723">
    <property type="entry name" value="CHLOROPHYLL SYNTHASE"/>
    <property type="match status" value="1"/>
</dbReference>
<dbReference type="Gene3D" id="1.10.357.140">
    <property type="entry name" value="UbiA prenyltransferase"/>
    <property type="match status" value="1"/>
</dbReference>
<comment type="subcellular location">
    <subcellularLocation>
        <location evidence="1">Membrane</location>
        <topology evidence="1">Multi-pass membrane protein</topology>
    </subcellularLocation>
</comment>
<evidence type="ECO:0000256" key="2">
    <source>
        <dbReference type="ARBA" id="ARBA00022475"/>
    </source>
</evidence>
<feature type="transmembrane region" description="Helical" evidence="6">
    <location>
        <begin position="52"/>
        <end position="69"/>
    </location>
</feature>
<feature type="transmembrane region" description="Helical" evidence="6">
    <location>
        <begin position="95"/>
        <end position="116"/>
    </location>
</feature>
<feature type="transmembrane region" description="Helical" evidence="6">
    <location>
        <begin position="235"/>
        <end position="255"/>
    </location>
</feature>
<evidence type="ECO:0000313" key="8">
    <source>
        <dbReference type="Proteomes" id="UP000770785"/>
    </source>
</evidence>
<feature type="transmembrane region" description="Helical" evidence="6">
    <location>
        <begin position="262"/>
        <end position="281"/>
    </location>
</feature>
<comment type="caution">
    <text evidence="7">The sequence shown here is derived from an EMBL/GenBank/DDBJ whole genome shotgun (WGS) entry which is preliminary data.</text>
</comment>
<dbReference type="Proteomes" id="UP000770785">
    <property type="component" value="Unassembled WGS sequence"/>
</dbReference>
<gene>
    <name evidence="7" type="ORF">GGR27_001964</name>
</gene>
<dbReference type="InterPro" id="IPR000537">
    <property type="entry name" value="UbiA_prenyltransferase"/>
</dbReference>
<feature type="transmembrane region" description="Helical" evidence="6">
    <location>
        <begin position="146"/>
        <end position="169"/>
    </location>
</feature>
<evidence type="ECO:0000256" key="1">
    <source>
        <dbReference type="ARBA" id="ARBA00004141"/>
    </source>
</evidence>
<feature type="transmembrane region" description="Helical" evidence="6">
    <location>
        <begin position="123"/>
        <end position="140"/>
    </location>
</feature>